<dbReference type="Pfam" id="PF02129">
    <property type="entry name" value="Peptidase_S15"/>
    <property type="match status" value="1"/>
</dbReference>
<comment type="caution">
    <text evidence="3">The sequence shown here is derived from an EMBL/GenBank/DDBJ whole genome shotgun (WGS) entry which is preliminary data.</text>
</comment>
<dbReference type="InterPro" id="IPR029058">
    <property type="entry name" value="AB_hydrolase_fold"/>
</dbReference>
<feature type="domain" description="Xaa-Pro dipeptidyl-peptidase-like" evidence="2">
    <location>
        <begin position="85"/>
        <end position="225"/>
    </location>
</feature>
<organism evidence="3 4">
    <name type="scientific">Jeongeupia chitinilytica</name>
    <dbReference type="NCBI Taxonomy" id="1041641"/>
    <lineage>
        <taxon>Bacteria</taxon>
        <taxon>Pseudomonadati</taxon>
        <taxon>Pseudomonadota</taxon>
        <taxon>Betaproteobacteria</taxon>
        <taxon>Neisseriales</taxon>
        <taxon>Chitinibacteraceae</taxon>
        <taxon>Jeongeupia</taxon>
    </lineage>
</organism>
<evidence type="ECO:0000313" key="3">
    <source>
        <dbReference type="EMBL" id="GHD55202.1"/>
    </source>
</evidence>
<dbReference type="PANTHER" id="PTHR22946:SF9">
    <property type="entry name" value="POLYKETIDE TRANSFERASE AF380"/>
    <property type="match status" value="1"/>
</dbReference>
<dbReference type="PANTHER" id="PTHR22946">
    <property type="entry name" value="DIENELACTONE HYDROLASE DOMAIN-CONTAINING PROTEIN-RELATED"/>
    <property type="match status" value="1"/>
</dbReference>
<dbReference type="EMBL" id="BMYO01000001">
    <property type="protein sequence ID" value="GHD55202.1"/>
    <property type="molecule type" value="Genomic_DNA"/>
</dbReference>
<dbReference type="InterPro" id="IPR000383">
    <property type="entry name" value="Xaa-Pro-like_dom"/>
</dbReference>
<proteinExistence type="predicted"/>
<keyword evidence="1" id="KW-0378">Hydrolase</keyword>
<dbReference type="Gene3D" id="3.40.50.1820">
    <property type="entry name" value="alpha/beta hydrolase"/>
    <property type="match status" value="1"/>
</dbReference>
<evidence type="ECO:0000259" key="2">
    <source>
        <dbReference type="Pfam" id="PF02129"/>
    </source>
</evidence>
<keyword evidence="4" id="KW-1185">Reference proteome</keyword>
<sequence>MVAPASANFIPLSAFDMHQEPIKLNPFKSCNLPPGHFMMPTRLFATALLLFASLAAHAATVDGPPLRKDLNEQVLMLPVKPGIFGFDLETTLFKPDGPGPFPLVVINHGKMRGVGAFQARERYTAVAEEFLKRGYLVALPMRRGFSRSGSAYPDVGCNLEQDARNQADDVIRVIELLRQRPDVDGTRILVMGQSHGGFASVAVAEREVGGLKAVINFAGGLRFTDTSFCNWEPALKNAFSSLGKKAKVDSLWFYGANDGFFPPDIAQALHDNYTASGGHAELVAYPAFRIDAHGMFGTRDGFAQVWWPKAEPFLKAHGLPTAIVNPQYQPPAPPKPSGYADSPRNINVLPLASEACKNAYRKFIDDNAPPRAFAFSGDGACGWAADSDDAGFFALKGCKSFAKKPCQLYLIDNAVVWPVDAAATVAAPQTTPES</sequence>
<evidence type="ECO:0000313" key="4">
    <source>
        <dbReference type="Proteomes" id="UP000604737"/>
    </source>
</evidence>
<evidence type="ECO:0000256" key="1">
    <source>
        <dbReference type="ARBA" id="ARBA00022801"/>
    </source>
</evidence>
<protein>
    <recommendedName>
        <fullName evidence="2">Xaa-Pro dipeptidyl-peptidase-like domain-containing protein</fullName>
    </recommendedName>
</protein>
<reference evidence="4" key="1">
    <citation type="journal article" date="2019" name="Int. J. Syst. Evol. Microbiol.">
        <title>The Global Catalogue of Microorganisms (GCM) 10K type strain sequencing project: providing services to taxonomists for standard genome sequencing and annotation.</title>
        <authorList>
            <consortium name="The Broad Institute Genomics Platform"/>
            <consortium name="The Broad Institute Genome Sequencing Center for Infectious Disease"/>
            <person name="Wu L."/>
            <person name="Ma J."/>
        </authorList>
    </citation>
    <scope>NUCLEOTIDE SEQUENCE [LARGE SCALE GENOMIC DNA]</scope>
    <source>
        <strain evidence="4">KCTC 23701</strain>
    </source>
</reference>
<accession>A0ABQ3GUA0</accession>
<dbReference type="Proteomes" id="UP000604737">
    <property type="component" value="Unassembled WGS sequence"/>
</dbReference>
<dbReference type="SUPFAM" id="SSF53474">
    <property type="entry name" value="alpha/beta-Hydrolases"/>
    <property type="match status" value="1"/>
</dbReference>
<gene>
    <name evidence="3" type="ORF">GCM10007350_00520</name>
</gene>
<name>A0ABQ3GUA0_9NEIS</name>
<dbReference type="InterPro" id="IPR050261">
    <property type="entry name" value="FrsA_esterase"/>
</dbReference>